<reference evidence="3" key="3">
    <citation type="submission" date="2015-06" db="UniProtKB">
        <authorList>
            <consortium name="EnsemblMetazoa"/>
        </authorList>
    </citation>
    <scope>IDENTIFICATION</scope>
</reference>
<evidence type="ECO:0000256" key="1">
    <source>
        <dbReference type="SAM" id="MobiDB-lite"/>
    </source>
</evidence>
<dbReference type="InParanoid" id="T1F3R4"/>
<dbReference type="RefSeq" id="XP_009015110.1">
    <property type="nucleotide sequence ID" value="XM_009016862.1"/>
</dbReference>
<proteinExistence type="predicted"/>
<feature type="region of interest" description="Disordered" evidence="1">
    <location>
        <begin position="115"/>
        <end position="173"/>
    </location>
</feature>
<dbReference type="KEGG" id="hro:HELRODRAFT_171052"/>
<dbReference type="AlphaFoldDB" id="T1F3R4"/>
<keyword evidence="4" id="KW-1185">Reference proteome</keyword>
<dbReference type="HOGENOM" id="CLU_536683_0_0_1"/>
<dbReference type="EnsemblMetazoa" id="HelroT171052">
    <property type="protein sequence ID" value="HelroP171052"/>
    <property type="gene ID" value="HelroG171052"/>
</dbReference>
<dbReference type="CTD" id="20203463"/>
<feature type="compositionally biased region" description="Low complexity" evidence="1">
    <location>
        <begin position="63"/>
        <end position="85"/>
    </location>
</feature>
<feature type="compositionally biased region" description="Low complexity" evidence="1">
    <location>
        <begin position="115"/>
        <end position="130"/>
    </location>
</feature>
<dbReference type="GeneID" id="20203463"/>
<accession>T1F3R4</accession>
<reference evidence="2 4" key="2">
    <citation type="journal article" date="2013" name="Nature">
        <title>Insights into bilaterian evolution from three spiralian genomes.</title>
        <authorList>
            <person name="Simakov O."/>
            <person name="Marletaz F."/>
            <person name="Cho S.J."/>
            <person name="Edsinger-Gonzales E."/>
            <person name="Havlak P."/>
            <person name="Hellsten U."/>
            <person name="Kuo D.H."/>
            <person name="Larsson T."/>
            <person name="Lv J."/>
            <person name="Arendt D."/>
            <person name="Savage R."/>
            <person name="Osoegawa K."/>
            <person name="de Jong P."/>
            <person name="Grimwood J."/>
            <person name="Chapman J.A."/>
            <person name="Shapiro H."/>
            <person name="Aerts A."/>
            <person name="Otillar R.P."/>
            <person name="Terry A.Y."/>
            <person name="Boore J.L."/>
            <person name="Grigoriev I.V."/>
            <person name="Lindberg D.R."/>
            <person name="Seaver E.C."/>
            <person name="Weisblat D.A."/>
            <person name="Putnam N.H."/>
            <person name="Rokhsar D.S."/>
        </authorList>
    </citation>
    <scope>NUCLEOTIDE SEQUENCE</scope>
</reference>
<dbReference type="Proteomes" id="UP000015101">
    <property type="component" value="Unassembled WGS sequence"/>
</dbReference>
<feature type="compositionally biased region" description="Polar residues" evidence="1">
    <location>
        <begin position="408"/>
        <end position="427"/>
    </location>
</feature>
<dbReference type="EMBL" id="AMQM01003758">
    <property type="status" value="NOT_ANNOTATED_CDS"/>
    <property type="molecule type" value="Genomic_DNA"/>
</dbReference>
<evidence type="ECO:0000313" key="3">
    <source>
        <dbReference type="EnsemblMetazoa" id="HelroP171052"/>
    </source>
</evidence>
<feature type="region of interest" description="Disordered" evidence="1">
    <location>
        <begin position="60"/>
        <end position="94"/>
    </location>
</feature>
<name>T1F3R4_HELRO</name>
<feature type="compositionally biased region" description="Low complexity" evidence="1">
    <location>
        <begin position="475"/>
        <end position="501"/>
    </location>
</feature>
<evidence type="ECO:0000313" key="2">
    <source>
        <dbReference type="EMBL" id="ESO07014.1"/>
    </source>
</evidence>
<evidence type="ECO:0000313" key="4">
    <source>
        <dbReference type="Proteomes" id="UP000015101"/>
    </source>
</evidence>
<organism evidence="3 4">
    <name type="scientific">Helobdella robusta</name>
    <name type="common">Californian leech</name>
    <dbReference type="NCBI Taxonomy" id="6412"/>
    <lineage>
        <taxon>Eukaryota</taxon>
        <taxon>Metazoa</taxon>
        <taxon>Spiralia</taxon>
        <taxon>Lophotrochozoa</taxon>
        <taxon>Annelida</taxon>
        <taxon>Clitellata</taxon>
        <taxon>Hirudinea</taxon>
        <taxon>Rhynchobdellida</taxon>
        <taxon>Glossiphoniidae</taxon>
        <taxon>Helobdella</taxon>
    </lineage>
</organism>
<protein>
    <submittedName>
        <fullName evidence="2 3">Uncharacterized protein</fullName>
    </submittedName>
</protein>
<sequence length="508" mass="56585">MHWPVNLASPSTSESNISYSELSKKKLSLNAKDNPNNQNASYFSSAHNIFSKIYNTSRDQSKKISSSPLPSSNNSSEKISSASTSPNLTTKTVKNSSFSSADSFLLWWKSSHSSPNASRSPSPNPSSSSSGIPAVTPPPRQSTIRSRSLSPILPSHQRNKQHHRLSEGKSARSSSSVVNFNNFLRQYFTSMKQPSKCDVSHLKHKTIKRSKSASQDSICNIPIEIHHHLPAATHSKGLSFLDKQYSKKKKNSKFANINELEDEITSTTTTTKTIPLLLNGLQDGHFSVKGILDIVPRRYFKISIELRGFTVEVKFETEPEEKINRFFKSSFKTKALTPSVRRNSIMDDYDATTDRMAGQQQTIIKTTNYKLNLPIYADLSTLIFDWNSEMKTLNISGKVKGCSHFLDTPSSSENATNRAKLTANSSHNKTKLKRASKCQATVVKGKQDSSTPNSKTSERATSKTQKEFLSAFNCCNNNNNSNNENNQNNNNNNTSMNMMNKKNNKTSD</sequence>
<feature type="region of interest" description="Disordered" evidence="1">
    <location>
        <begin position="475"/>
        <end position="508"/>
    </location>
</feature>
<gene>
    <name evidence="3" type="primary">20203463</name>
    <name evidence="2" type="ORF">HELRODRAFT_171052</name>
</gene>
<reference evidence="4" key="1">
    <citation type="submission" date="2012-12" db="EMBL/GenBank/DDBJ databases">
        <authorList>
            <person name="Hellsten U."/>
            <person name="Grimwood J."/>
            <person name="Chapman J.A."/>
            <person name="Shapiro H."/>
            <person name="Aerts A."/>
            <person name="Otillar R.P."/>
            <person name="Terry A.Y."/>
            <person name="Boore J.L."/>
            <person name="Simakov O."/>
            <person name="Marletaz F."/>
            <person name="Cho S.-J."/>
            <person name="Edsinger-Gonzales E."/>
            <person name="Havlak P."/>
            <person name="Kuo D.-H."/>
            <person name="Larsson T."/>
            <person name="Lv J."/>
            <person name="Arendt D."/>
            <person name="Savage R."/>
            <person name="Osoegawa K."/>
            <person name="de Jong P."/>
            <person name="Lindberg D.R."/>
            <person name="Seaver E.C."/>
            <person name="Weisblat D.A."/>
            <person name="Putnam N.H."/>
            <person name="Grigoriev I.V."/>
            <person name="Rokhsar D.S."/>
        </authorList>
    </citation>
    <scope>NUCLEOTIDE SEQUENCE</scope>
</reference>
<feature type="region of interest" description="Disordered" evidence="1">
    <location>
        <begin position="408"/>
        <end position="463"/>
    </location>
</feature>
<dbReference type="EMBL" id="KB096275">
    <property type="protein sequence ID" value="ESO07014.1"/>
    <property type="molecule type" value="Genomic_DNA"/>
</dbReference>